<dbReference type="SMART" id="SM00225">
    <property type="entry name" value="BTB"/>
    <property type="match status" value="1"/>
</dbReference>
<name>A0A4S2MII0_9PEZI</name>
<dbReference type="PANTHER" id="PTHR46231:SF1">
    <property type="entry name" value="ANKYRIN REPEAT AND BTB_POZ DOMAIN-CONTAINING PROTEIN 1"/>
    <property type="match status" value="1"/>
</dbReference>
<dbReference type="Proteomes" id="UP000298138">
    <property type="component" value="Unassembled WGS sequence"/>
</dbReference>
<accession>A0A4S2MII0</accession>
<sequence>MSDRLAQKLARLLLSPTTSDITIVTGTTKFPAHLTILSLHTPYFQQNLTSVSPACDVVPYSDNETPESSACGDSEVWDDDKSGDGESGGLRVDGKPVVALHEFSSEAVEKMLEWCYTGDYEVEDRGNNDRGAIIAINTSNNTNINISDGNATGNNGLTIHVGVFYLAQRLKIPELAQLAVEFVQYSVTSDPAEFESLVKMVKWFGAAEGLDDAMAATVARRIGEEMWMLGGRWRDEWGLFEKYGQIARRVMEQAMSFKVGLEVILQRDMEERQRNWWKELEKVDRKYKATLESELKMREMQVREEMETKHKMEMSKVNKDWEAKLESELKSEKNLKDKMEEKEKKRIVQRMKRMDV</sequence>
<dbReference type="GO" id="GO:0000151">
    <property type="term" value="C:ubiquitin ligase complex"/>
    <property type="evidence" value="ECO:0007669"/>
    <property type="project" value="TreeGrafter"/>
</dbReference>
<keyword evidence="1" id="KW-0677">Repeat</keyword>
<keyword evidence="6" id="KW-1185">Reference proteome</keyword>
<evidence type="ECO:0000256" key="3">
    <source>
        <dbReference type="SAM" id="MobiDB-lite"/>
    </source>
</evidence>
<feature type="domain" description="BTB" evidence="4">
    <location>
        <begin position="19"/>
        <end position="124"/>
    </location>
</feature>
<dbReference type="OrthoDB" id="6359816at2759"/>
<evidence type="ECO:0000313" key="6">
    <source>
        <dbReference type="Proteomes" id="UP000298138"/>
    </source>
</evidence>
<dbReference type="PROSITE" id="PS50097">
    <property type="entry name" value="BTB"/>
    <property type="match status" value="1"/>
</dbReference>
<dbReference type="GO" id="GO:0005737">
    <property type="term" value="C:cytoplasm"/>
    <property type="evidence" value="ECO:0007669"/>
    <property type="project" value="TreeGrafter"/>
</dbReference>
<reference evidence="5 6" key="1">
    <citation type="submission" date="2019-04" db="EMBL/GenBank/DDBJ databases">
        <title>Comparative genomics and transcriptomics to analyze fruiting body development in filamentous ascomycetes.</title>
        <authorList>
            <consortium name="DOE Joint Genome Institute"/>
            <person name="Lutkenhaus R."/>
            <person name="Traeger S."/>
            <person name="Breuer J."/>
            <person name="Kuo A."/>
            <person name="Lipzen A."/>
            <person name="Pangilinan J."/>
            <person name="Dilworth D."/>
            <person name="Sandor L."/>
            <person name="Poggeler S."/>
            <person name="Barry K."/>
            <person name="Grigoriev I.V."/>
            <person name="Nowrousian M."/>
        </authorList>
    </citation>
    <scope>NUCLEOTIDE SEQUENCE [LARGE SCALE GENOMIC DNA]</scope>
    <source>
        <strain evidence="5 6">CBS 389.68</strain>
    </source>
</reference>
<dbReference type="AlphaFoldDB" id="A0A4S2MII0"/>
<dbReference type="InterPro" id="IPR000210">
    <property type="entry name" value="BTB/POZ_dom"/>
</dbReference>
<proteinExistence type="predicted"/>
<organism evidence="5 6">
    <name type="scientific">Ascodesmis nigricans</name>
    <dbReference type="NCBI Taxonomy" id="341454"/>
    <lineage>
        <taxon>Eukaryota</taxon>
        <taxon>Fungi</taxon>
        <taxon>Dikarya</taxon>
        <taxon>Ascomycota</taxon>
        <taxon>Pezizomycotina</taxon>
        <taxon>Pezizomycetes</taxon>
        <taxon>Pezizales</taxon>
        <taxon>Ascodesmidaceae</taxon>
        <taxon>Ascodesmis</taxon>
    </lineage>
</organism>
<feature type="region of interest" description="Disordered" evidence="3">
    <location>
        <begin position="332"/>
        <end position="356"/>
    </location>
</feature>
<dbReference type="SUPFAM" id="SSF54695">
    <property type="entry name" value="POZ domain"/>
    <property type="match status" value="1"/>
</dbReference>
<evidence type="ECO:0000259" key="4">
    <source>
        <dbReference type="PROSITE" id="PS50097"/>
    </source>
</evidence>
<feature type="region of interest" description="Disordered" evidence="3">
    <location>
        <begin position="60"/>
        <end position="90"/>
    </location>
</feature>
<dbReference type="InParanoid" id="A0A4S2MII0"/>
<dbReference type="Gene3D" id="3.30.710.10">
    <property type="entry name" value="Potassium Channel Kv1.1, Chain A"/>
    <property type="match status" value="1"/>
</dbReference>
<gene>
    <name evidence="5" type="ORF">EX30DRAFT_344760</name>
</gene>
<keyword evidence="2" id="KW-0040">ANK repeat</keyword>
<evidence type="ECO:0000256" key="1">
    <source>
        <dbReference type="ARBA" id="ARBA00022737"/>
    </source>
</evidence>
<dbReference type="InterPro" id="IPR011333">
    <property type="entry name" value="SKP1/BTB/POZ_sf"/>
</dbReference>
<evidence type="ECO:0000313" key="5">
    <source>
        <dbReference type="EMBL" id="TGZ76593.1"/>
    </source>
</evidence>
<dbReference type="PANTHER" id="PTHR46231">
    <property type="entry name" value="ANKYRIN REPEAT AND BTB/POZ DOMAIN-CONTAINING PROTEIN 1"/>
    <property type="match status" value="1"/>
</dbReference>
<dbReference type="EMBL" id="ML220172">
    <property type="protein sequence ID" value="TGZ76593.1"/>
    <property type="molecule type" value="Genomic_DNA"/>
</dbReference>
<dbReference type="CDD" id="cd18186">
    <property type="entry name" value="BTB_POZ_ZBTB_KLHL-like"/>
    <property type="match status" value="1"/>
</dbReference>
<evidence type="ECO:0000256" key="2">
    <source>
        <dbReference type="ARBA" id="ARBA00023043"/>
    </source>
</evidence>
<dbReference type="InterPro" id="IPR044515">
    <property type="entry name" value="ABTB1"/>
</dbReference>
<protein>
    <recommendedName>
        <fullName evidence="4">BTB domain-containing protein</fullName>
    </recommendedName>
</protein>
<dbReference type="Pfam" id="PF00651">
    <property type="entry name" value="BTB"/>
    <property type="match status" value="1"/>
</dbReference>